<name>A0A928UTC7_9SPHI</name>
<dbReference type="Proteomes" id="UP000616201">
    <property type="component" value="Unassembled WGS sequence"/>
</dbReference>
<keyword evidence="1" id="KW-0812">Transmembrane</keyword>
<evidence type="ECO:0000313" key="2">
    <source>
        <dbReference type="EMBL" id="MBE8712966.1"/>
    </source>
</evidence>
<proteinExistence type="predicted"/>
<keyword evidence="1" id="KW-0472">Membrane</keyword>
<organism evidence="2 3">
    <name type="scientific">Sphingobacterium hungaricum</name>
    <dbReference type="NCBI Taxonomy" id="2082723"/>
    <lineage>
        <taxon>Bacteria</taxon>
        <taxon>Pseudomonadati</taxon>
        <taxon>Bacteroidota</taxon>
        <taxon>Sphingobacteriia</taxon>
        <taxon>Sphingobacteriales</taxon>
        <taxon>Sphingobacteriaceae</taxon>
        <taxon>Sphingobacterium</taxon>
    </lineage>
</organism>
<feature type="transmembrane region" description="Helical" evidence="1">
    <location>
        <begin position="62"/>
        <end position="81"/>
    </location>
</feature>
<evidence type="ECO:0000313" key="3">
    <source>
        <dbReference type="Proteomes" id="UP000616201"/>
    </source>
</evidence>
<accession>A0A928UTC7</accession>
<sequence length="86" mass="9510">MKNSILIGLLLGFVAPLLSFLLTYYTTLQQSLAPNKPIVFFVVAGAINLILMRIVYKKGLDNVGKGIMLMTFLGLLAVLYTQKFTI</sequence>
<keyword evidence="1" id="KW-1133">Transmembrane helix</keyword>
<protein>
    <submittedName>
        <fullName evidence="2">Uncharacterized protein</fullName>
    </submittedName>
</protein>
<gene>
    <name evidence="2" type="ORF">C4F49_04670</name>
</gene>
<dbReference type="AlphaFoldDB" id="A0A928UTC7"/>
<feature type="transmembrane region" description="Helical" evidence="1">
    <location>
        <begin position="6"/>
        <end position="26"/>
    </location>
</feature>
<keyword evidence="3" id="KW-1185">Reference proteome</keyword>
<reference evidence="2" key="1">
    <citation type="submission" date="2018-02" db="EMBL/GenBank/DDBJ databases">
        <authorList>
            <person name="Vasarhelyi B.M."/>
            <person name="Deshmukh S."/>
            <person name="Balint B."/>
            <person name="Kukolya J."/>
        </authorList>
    </citation>
    <scope>NUCLEOTIDE SEQUENCE</scope>
    <source>
        <strain evidence="2">KB22</strain>
    </source>
</reference>
<comment type="caution">
    <text evidence="2">The sequence shown here is derived from an EMBL/GenBank/DDBJ whole genome shotgun (WGS) entry which is preliminary data.</text>
</comment>
<evidence type="ECO:0000256" key="1">
    <source>
        <dbReference type="SAM" id="Phobius"/>
    </source>
</evidence>
<feature type="transmembrane region" description="Helical" evidence="1">
    <location>
        <begin position="38"/>
        <end position="56"/>
    </location>
</feature>
<dbReference type="RefSeq" id="WP_196935763.1">
    <property type="nucleotide sequence ID" value="NZ_MU158698.1"/>
</dbReference>
<dbReference type="EMBL" id="PRDK01000003">
    <property type="protein sequence ID" value="MBE8712966.1"/>
    <property type="molecule type" value="Genomic_DNA"/>
</dbReference>